<evidence type="ECO:0000313" key="3">
    <source>
        <dbReference type="EMBL" id="MUI13729.1"/>
    </source>
</evidence>
<dbReference type="SUPFAM" id="SSF53448">
    <property type="entry name" value="Nucleotide-diphospho-sugar transferases"/>
    <property type="match status" value="1"/>
</dbReference>
<dbReference type="PANTHER" id="PTHR22916">
    <property type="entry name" value="GLYCOSYLTRANSFERASE"/>
    <property type="match status" value="1"/>
</dbReference>
<evidence type="ECO:0000256" key="1">
    <source>
        <dbReference type="SAM" id="MobiDB-lite"/>
    </source>
</evidence>
<protein>
    <submittedName>
        <fullName evidence="3">Glycosyltransferase</fullName>
    </submittedName>
</protein>
<feature type="domain" description="Glycosyltransferase 2-like" evidence="2">
    <location>
        <begin position="30"/>
        <end position="203"/>
    </location>
</feature>
<evidence type="ECO:0000259" key="2">
    <source>
        <dbReference type="Pfam" id="PF00535"/>
    </source>
</evidence>
<sequence>MSTPFSDTPAGHPAAAPDGAAGAPPVPLVSVLIPTHNRPDYCELAVQSVVAQTYANLEIVISDNSEDDATAQRLAPLIANDPRIRYLRAPGCSALENFINCYDSSHGEFVNYLMDDDLFHPEKIARMMAAMASGPKVGLVTSFRMLIDADGNPLPSIKGTERLFEQPTAIGGTSFAELILRNGSNLVGEPTTAMFRRSLLDRRFGVFLGRQYTTLSDVATWLQVMTQADAVYLPEPLSYFRLHGGQDQRNNRVRIEANVEWLQLLCDAHLHGKFLTDRAALHDMLTGKLMTAMWFLTSVHDEIKGGAIEAERVQTAVRSALDILLTRPA</sequence>
<dbReference type="AlphaFoldDB" id="A0A6I3XAB2"/>
<dbReference type="OrthoDB" id="9816564at2"/>
<dbReference type="InterPro" id="IPR001173">
    <property type="entry name" value="Glyco_trans_2-like"/>
</dbReference>
<dbReference type="Gene3D" id="3.90.550.10">
    <property type="entry name" value="Spore Coat Polysaccharide Biosynthesis Protein SpsA, Chain A"/>
    <property type="match status" value="1"/>
</dbReference>
<keyword evidence="3" id="KW-0808">Transferase</keyword>
<gene>
    <name evidence="3" type="ORF">GJV26_14845</name>
</gene>
<dbReference type="GO" id="GO:0016758">
    <property type="term" value="F:hexosyltransferase activity"/>
    <property type="evidence" value="ECO:0007669"/>
    <property type="project" value="UniProtKB-ARBA"/>
</dbReference>
<dbReference type="InterPro" id="IPR029044">
    <property type="entry name" value="Nucleotide-diphossugar_trans"/>
</dbReference>
<comment type="caution">
    <text evidence="3">The sequence shown here is derived from an EMBL/GenBank/DDBJ whole genome shotgun (WGS) entry which is preliminary data.</text>
</comment>
<reference evidence="3 4" key="1">
    <citation type="submission" date="2019-11" db="EMBL/GenBank/DDBJ databases">
        <title>Draft Genome Sequences of Six Type Strains of the Genus Massilia.</title>
        <authorList>
            <person name="Miess H."/>
            <person name="Frediansyah A."/>
            <person name="Goeker M."/>
            <person name="Gross H."/>
        </authorList>
    </citation>
    <scope>NUCLEOTIDE SEQUENCE [LARGE SCALE GENOMIC DNA]</scope>
    <source>
        <strain evidence="3 4">DSM 17513</strain>
    </source>
</reference>
<dbReference type="RefSeq" id="WP_155709487.1">
    <property type="nucleotide sequence ID" value="NZ_BMWU01000001.1"/>
</dbReference>
<evidence type="ECO:0000313" key="4">
    <source>
        <dbReference type="Proteomes" id="UP000431684"/>
    </source>
</evidence>
<accession>A0A6I3XAB2</accession>
<feature type="region of interest" description="Disordered" evidence="1">
    <location>
        <begin position="1"/>
        <end position="21"/>
    </location>
</feature>
<dbReference type="Proteomes" id="UP000431684">
    <property type="component" value="Unassembled WGS sequence"/>
</dbReference>
<dbReference type="PANTHER" id="PTHR22916:SF3">
    <property type="entry name" value="UDP-GLCNAC:BETAGAL BETA-1,3-N-ACETYLGLUCOSAMINYLTRANSFERASE-LIKE PROTEIN 1"/>
    <property type="match status" value="1"/>
</dbReference>
<name>A0A6I3XAB2_9BURK</name>
<organism evidence="3 4">
    <name type="scientific">Pseudoduganella dura</name>
    <dbReference type="NCBI Taxonomy" id="321982"/>
    <lineage>
        <taxon>Bacteria</taxon>
        <taxon>Pseudomonadati</taxon>
        <taxon>Pseudomonadota</taxon>
        <taxon>Betaproteobacteria</taxon>
        <taxon>Burkholderiales</taxon>
        <taxon>Oxalobacteraceae</taxon>
        <taxon>Telluria group</taxon>
        <taxon>Pseudoduganella</taxon>
    </lineage>
</organism>
<keyword evidence="4" id="KW-1185">Reference proteome</keyword>
<dbReference type="Pfam" id="PF00535">
    <property type="entry name" value="Glycos_transf_2"/>
    <property type="match status" value="1"/>
</dbReference>
<proteinExistence type="predicted"/>
<feature type="compositionally biased region" description="Low complexity" evidence="1">
    <location>
        <begin position="9"/>
        <end position="21"/>
    </location>
</feature>
<dbReference type="EMBL" id="WNWM01000002">
    <property type="protein sequence ID" value="MUI13729.1"/>
    <property type="molecule type" value="Genomic_DNA"/>
</dbReference>